<keyword evidence="4" id="KW-1133">Transmembrane helix</keyword>
<comment type="caution">
    <text evidence="6">The sequence shown here is derived from an EMBL/GenBank/DDBJ whole genome shotgun (WGS) entry which is preliminary data.</text>
</comment>
<dbReference type="Pfam" id="PF05227">
    <property type="entry name" value="CHASE3"/>
    <property type="match status" value="1"/>
</dbReference>
<keyword evidence="3" id="KW-0902">Two-component regulatory system</keyword>
<keyword evidence="1" id="KW-0808">Transferase</keyword>
<dbReference type="CDD" id="cd16917">
    <property type="entry name" value="HATPase_UhpB-NarQ-NarX-like"/>
    <property type="match status" value="1"/>
</dbReference>
<keyword evidence="4" id="KW-0472">Membrane</keyword>
<protein>
    <submittedName>
        <fullName evidence="6">CHASE3 domain-containing protein</fullName>
    </submittedName>
</protein>
<dbReference type="InterPro" id="IPR050482">
    <property type="entry name" value="Sensor_HK_TwoCompSys"/>
</dbReference>
<organism evidence="6 7">
    <name type="scientific">Variovorax dokdonensis</name>
    <dbReference type="NCBI Taxonomy" id="344883"/>
    <lineage>
        <taxon>Bacteria</taxon>
        <taxon>Pseudomonadati</taxon>
        <taxon>Pseudomonadota</taxon>
        <taxon>Betaproteobacteria</taxon>
        <taxon>Burkholderiales</taxon>
        <taxon>Comamonadaceae</taxon>
        <taxon>Variovorax</taxon>
    </lineage>
</organism>
<dbReference type="InterPro" id="IPR007891">
    <property type="entry name" value="CHASE3"/>
</dbReference>
<dbReference type="InterPro" id="IPR011712">
    <property type="entry name" value="Sig_transdc_His_kin_sub3_dim/P"/>
</dbReference>
<dbReference type="Proteomes" id="UP001174908">
    <property type="component" value="Unassembled WGS sequence"/>
</dbReference>
<dbReference type="InterPro" id="IPR005467">
    <property type="entry name" value="His_kinase_dom"/>
</dbReference>
<feature type="domain" description="Histidine kinase" evidence="5">
    <location>
        <begin position="250"/>
        <end position="442"/>
    </location>
</feature>
<dbReference type="CDD" id="cd19410">
    <property type="entry name" value="HK9-like_sensor"/>
    <property type="match status" value="1"/>
</dbReference>
<dbReference type="Gene3D" id="1.20.5.1930">
    <property type="match status" value="1"/>
</dbReference>
<dbReference type="PANTHER" id="PTHR24421:SF59">
    <property type="entry name" value="OXYGEN SENSOR HISTIDINE KINASE NREB"/>
    <property type="match status" value="1"/>
</dbReference>
<keyword evidence="7" id="KW-1185">Reference proteome</keyword>
<dbReference type="Pfam" id="PF02518">
    <property type="entry name" value="HATPase_c"/>
    <property type="match status" value="1"/>
</dbReference>
<sequence>MATRPTALTLGLALLAALVLVGINEAGYSQSSRALAAIGEAQGERLVLNSLVQSLLDAETGQRGYLLTGEPRYREPYDEAVKQISNQFAALRKLYADKPVEAARLASLSEHVSRKLAEMEMSVRLRTAGNEDAWKFVLTTDVGREEMAAIRAETAGLLALSDDSLRAGQTQIGRSLRMARLGIALVALAGIFAFYLYLRQTHRLREIDQRQQEALQQERNALEGEVRERTASLRELATHLQDVREHERGFLARELHDELGSLLTAAKLDAARLKSRLTDSPEASERLQHLVDQLNSGIALKRRIIEDLRPSSLSNLGLVASLEILGREFAERAGIEVEMLLEPVSLDESRQLTVYRLVQESLTNIGKYAKATTATIVLKDYGRHVEVEVTDDGQGFDVEHMRPATHGLAGMRHRVEAARGTLRITSAPGKGTRLWAMLPSTSQIAGSLGSEVVPPSREVREAVGAIVEPEAAVIGLNPTQRTPGD</sequence>
<dbReference type="InterPro" id="IPR003594">
    <property type="entry name" value="HATPase_dom"/>
</dbReference>
<accession>A0ABT7N705</accession>
<dbReference type="SUPFAM" id="SSF55874">
    <property type="entry name" value="ATPase domain of HSP90 chaperone/DNA topoisomerase II/histidine kinase"/>
    <property type="match status" value="1"/>
</dbReference>
<evidence type="ECO:0000256" key="1">
    <source>
        <dbReference type="ARBA" id="ARBA00022679"/>
    </source>
</evidence>
<dbReference type="PANTHER" id="PTHR24421">
    <property type="entry name" value="NITRATE/NITRITE SENSOR PROTEIN NARX-RELATED"/>
    <property type="match status" value="1"/>
</dbReference>
<dbReference type="RefSeq" id="WP_286658805.1">
    <property type="nucleotide sequence ID" value="NZ_JASZYV010000001.1"/>
</dbReference>
<evidence type="ECO:0000313" key="6">
    <source>
        <dbReference type="EMBL" id="MDM0043717.1"/>
    </source>
</evidence>
<name>A0ABT7N705_9BURK</name>
<evidence type="ECO:0000256" key="2">
    <source>
        <dbReference type="ARBA" id="ARBA00022777"/>
    </source>
</evidence>
<evidence type="ECO:0000313" key="7">
    <source>
        <dbReference type="Proteomes" id="UP001174908"/>
    </source>
</evidence>
<feature type="transmembrane region" description="Helical" evidence="4">
    <location>
        <begin position="178"/>
        <end position="198"/>
    </location>
</feature>
<dbReference type="Gene3D" id="3.30.565.10">
    <property type="entry name" value="Histidine kinase-like ATPase, C-terminal domain"/>
    <property type="match status" value="1"/>
</dbReference>
<evidence type="ECO:0000256" key="3">
    <source>
        <dbReference type="ARBA" id="ARBA00023012"/>
    </source>
</evidence>
<dbReference type="EMBL" id="JASZYV010000001">
    <property type="protein sequence ID" value="MDM0043717.1"/>
    <property type="molecule type" value="Genomic_DNA"/>
</dbReference>
<dbReference type="PROSITE" id="PS50109">
    <property type="entry name" value="HIS_KIN"/>
    <property type="match status" value="1"/>
</dbReference>
<reference evidence="6" key="1">
    <citation type="submission" date="2023-06" db="EMBL/GenBank/DDBJ databases">
        <authorList>
            <person name="Jiang Y."/>
            <person name="Liu Q."/>
        </authorList>
    </citation>
    <scope>NUCLEOTIDE SEQUENCE</scope>
    <source>
        <strain evidence="6">CGMCC 1.12089</strain>
    </source>
</reference>
<proteinExistence type="predicted"/>
<dbReference type="Pfam" id="PF07730">
    <property type="entry name" value="HisKA_3"/>
    <property type="match status" value="1"/>
</dbReference>
<evidence type="ECO:0000259" key="5">
    <source>
        <dbReference type="PROSITE" id="PS50109"/>
    </source>
</evidence>
<dbReference type="InterPro" id="IPR036890">
    <property type="entry name" value="HATPase_C_sf"/>
</dbReference>
<keyword evidence="4" id="KW-0812">Transmembrane</keyword>
<keyword evidence="2" id="KW-0418">Kinase</keyword>
<gene>
    <name evidence="6" type="ORF">QTH91_04410</name>
</gene>
<evidence type="ECO:0000256" key="4">
    <source>
        <dbReference type="SAM" id="Phobius"/>
    </source>
</evidence>